<dbReference type="Pfam" id="PF20417">
    <property type="entry name" value="Gemin6_C"/>
    <property type="match status" value="1"/>
</dbReference>
<gene>
    <name evidence="2" type="ORF">D4764_06G0007450</name>
</gene>
<dbReference type="PANTHER" id="PTHR14710:SF2">
    <property type="entry name" value="GEM-ASSOCIATED PROTEIN 6"/>
    <property type="match status" value="1"/>
</dbReference>
<feature type="domain" description="AD" evidence="1">
    <location>
        <begin position="69"/>
        <end position="162"/>
    </location>
</feature>
<reference evidence="2 3" key="1">
    <citation type="submission" date="2019-04" db="EMBL/GenBank/DDBJ databases">
        <title>Chromosome genome assembly for Takifugu flavidus.</title>
        <authorList>
            <person name="Xiao S."/>
        </authorList>
    </citation>
    <scope>NUCLEOTIDE SEQUENCE [LARGE SCALE GENOMIC DNA]</scope>
    <source>
        <strain evidence="2">HTHZ2018</strain>
        <tissue evidence="2">Muscle</tissue>
    </source>
</reference>
<dbReference type="Proteomes" id="UP000324091">
    <property type="component" value="Chromosome 6"/>
</dbReference>
<dbReference type="EMBL" id="RHFK02000019">
    <property type="protein sequence ID" value="TWW59215.1"/>
    <property type="molecule type" value="Genomic_DNA"/>
</dbReference>
<dbReference type="InterPro" id="IPR009422">
    <property type="entry name" value="Gemin6"/>
</dbReference>
<dbReference type="GO" id="GO:0032797">
    <property type="term" value="C:SMN complex"/>
    <property type="evidence" value="ECO:0007669"/>
    <property type="project" value="TreeGrafter"/>
</dbReference>
<dbReference type="AlphaFoldDB" id="A0A5C6MWG9"/>
<dbReference type="PANTHER" id="PTHR14710">
    <property type="entry name" value="GEM-ASSOCIATED PROTEIN 6"/>
    <property type="match status" value="1"/>
</dbReference>
<evidence type="ECO:0000313" key="2">
    <source>
        <dbReference type="EMBL" id="TWW59215.1"/>
    </source>
</evidence>
<keyword evidence="3" id="KW-1185">Reference proteome</keyword>
<sequence>MQSEWPLLGPSMWSRYVSKQVMVTVENKELRGWLQTVDPVSASLVLVNFKKEGGAVVQVVMGHAVRQVQALKVADQETAERIQACFLPPMIQNMSPEKLRRSKIRIWLLKNQVPVEEEGDKLRVAGVLTISSPYKLEDCCSSNQIVLDRIQKLIQKLVLEETHLDCDPGLTL</sequence>
<dbReference type="InterPro" id="IPR047574">
    <property type="entry name" value="AD"/>
</dbReference>
<evidence type="ECO:0000259" key="1">
    <source>
        <dbReference type="PROSITE" id="PS52001"/>
    </source>
</evidence>
<comment type="caution">
    <text evidence="2">The sequence shown here is derived from an EMBL/GenBank/DDBJ whole genome shotgun (WGS) entry which is preliminary data.</text>
</comment>
<dbReference type="InterPro" id="IPR046857">
    <property type="entry name" value="Gemin6_Sm-like_dom"/>
</dbReference>
<evidence type="ECO:0000313" key="3">
    <source>
        <dbReference type="Proteomes" id="UP000324091"/>
    </source>
</evidence>
<dbReference type="Gene3D" id="2.30.30.100">
    <property type="match status" value="1"/>
</dbReference>
<protein>
    <submittedName>
        <fullName evidence="2">Gem-associated protein 6</fullName>
    </submittedName>
</protein>
<dbReference type="PROSITE" id="PS52001">
    <property type="entry name" value="AD"/>
    <property type="match status" value="1"/>
</dbReference>
<dbReference type="GO" id="GO:0000245">
    <property type="term" value="P:spliceosomal complex assembly"/>
    <property type="evidence" value="ECO:0007669"/>
    <property type="project" value="InterPro"/>
</dbReference>
<organism evidence="2 3">
    <name type="scientific">Takifugu flavidus</name>
    <name type="common">sansaifugu</name>
    <dbReference type="NCBI Taxonomy" id="433684"/>
    <lineage>
        <taxon>Eukaryota</taxon>
        <taxon>Metazoa</taxon>
        <taxon>Chordata</taxon>
        <taxon>Craniata</taxon>
        <taxon>Vertebrata</taxon>
        <taxon>Euteleostomi</taxon>
        <taxon>Actinopterygii</taxon>
        <taxon>Neopterygii</taxon>
        <taxon>Teleostei</taxon>
        <taxon>Neoteleostei</taxon>
        <taxon>Acanthomorphata</taxon>
        <taxon>Eupercaria</taxon>
        <taxon>Tetraodontiformes</taxon>
        <taxon>Tetradontoidea</taxon>
        <taxon>Tetraodontidae</taxon>
        <taxon>Takifugu</taxon>
    </lineage>
</organism>
<proteinExistence type="predicted"/>
<dbReference type="GO" id="GO:0000387">
    <property type="term" value="P:spliceosomal snRNP assembly"/>
    <property type="evidence" value="ECO:0007669"/>
    <property type="project" value="TreeGrafter"/>
</dbReference>
<dbReference type="Pfam" id="PF06372">
    <property type="entry name" value="Gemin6"/>
    <property type="match status" value="1"/>
</dbReference>
<accession>A0A5C6MWG9</accession>
<name>A0A5C6MWG9_9TELE</name>
<dbReference type="InterPro" id="IPR046856">
    <property type="entry name" value="Gemin6_C"/>
</dbReference>
<dbReference type="GO" id="GO:0005634">
    <property type="term" value="C:nucleus"/>
    <property type="evidence" value="ECO:0007669"/>
    <property type="project" value="InterPro"/>
</dbReference>